<gene>
    <name evidence="1" type="ORF">LCGC14_0175380</name>
</gene>
<protein>
    <submittedName>
        <fullName evidence="1">Uncharacterized protein</fullName>
    </submittedName>
</protein>
<evidence type="ECO:0000313" key="1">
    <source>
        <dbReference type="EMBL" id="KKN95669.1"/>
    </source>
</evidence>
<proteinExistence type="predicted"/>
<reference evidence="1" key="1">
    <citation type="journal article" date="2015" name="Nature">
        <title>Complex archaea that bridge the gap between prokaryotes and eukaryotes.</title>
        <authorList>
            <person name="Spang A."/>
            <person name="Saw J.H."/>
            <person name="Jorgensen S.L."/>
            <person name="Zaremba-Niedzwiedzka K."/>
            <person name="Martijn J."/>
            <person name="Lind A.E."/>
            <person name="van Eijk R."/>
            <person name="Schleper C."/>
            <person name="Guy L."/>
            <person name="Ettema T.J."/>
        </authorList>
    </citation>
    <scope>NUCLEOTIDE SEQUENCE</scope>
</reference>
<sequence length="62" mass="7136">MKYDILLKNRKNGETIKAIALSVSIETIPDYIIRHSAVMINLDYYIEIRPGILHRVIPPSKT</sequence>
<dbReference type="EMBL" id="LAZR01000069">
    <property type="protein sequence ID" value="KKN95669.1"/>
    <property type="molecule type" value="Genomic_DNA"/>
</dbReference>
<accession>A0A0F9UVA1</accession>
<comment type="caution">
    <text evidence="1">The sequence shown here is derived from an EMBL/GenBank/DDBJ whole genome shotgun (WGS) entry which is preliminary data.</text>
</comment>
<name>A0A0F9UVA1_9ZZZZ</name>
<organism evidence="1">
    <name type="scientific">marine sediment metagenome</name>
    <dbReference type="NCBI Taxonomy" id="412755"/>
    <lineage>
        <taxon>unclassified sequences</taxon>
        <taxon>metagenomes</taxon>
        <taxon>ecological metagenomes</taxon>
    </lineage>
</organism>
<dbReference type="AlphaFoldDB" id="A0A0F9UVA1"/>